<evidence type="ECO:0000313" key="9">
    <source>
        <dbReference type="Proteomes" id="UP000290407"/>
    </source>
</evidence>
<dbReference type="Proteomes" id="UP000290407">
    <property type="component" value="Unassembled WGS sequence"/>
</dbReference>
<dbReference type="EMBL" id="SBLB01000001">
    <property type="protein sequence ID" value="RYC70783.1"/>
    <property type="molecule type" value="Genomic_DNA"/>
</dbReference>
<name>A0A4Q2UMD8_9BACT</name>
<evidence type="ECO:0000259" key="7">
    <source>
        <dbReference type="PROSITE" id="PS50109"/>
    </source>
</evidence>
<dbReference type="AlphaFoldDB" id="A0A4Q2UMD8"/>
<dbReference type="Pfam" id="PF00512">
    <property type="entry name" value="HisKA"/>
    <property type="match status" value="1"/>
</dbReference>
<evidence type="ECO:0000256" key="2">
    <source>
        <dbReference type="ARBA" id="ARBA00012438"/>
    </source>
</evidence>
<evidence type="ECO:0000256" key="4">
    <source>
        <dbReference type="ARBA" id="ARBA00022679"/>
    </source>
</evidence>
<dbReference type="InterPro" id="IPR058544">
    <property type="entry name" value="ETR1_N"/>
</dbReference>
<comment type="caution">
    <text evidence="8">The sequence shown here is derived from an EMBL/GenBank/DDBJ whole genome shotgun (WGS) entry which is preliminary data.</text>
</comment>
<accession>A0A4Q2UMD8</accession>
<keyword evidence="4" id="KW-0808">Transferase</keyword>
<dbReference type="PROSITE" id="PS50109">
    <property type="entry name" value="HIS_KIN"/>
    <property type="match status" value="1"/>
</dbReference>
<evidence type="ECO:0000256" key="3">
    <source>
        <dbReference type="ARBA" id="ARBA00022553"/>
    </source>
</evidence>
<evidence type="ECO:0000256" key="5">
    <source>
        <dbReference type="ARBA" id="ARBA00022777"/>
    </source>
</evidence>
<feature type="transmembrane region" description="Helical" evidence="6">
    <location>
        <begin position="31"/>
        <end position="56"/>
    </location>
</feature>
<keyword evidence="3" id="KW-0597">Phosphoprotein</keyword>
<dbReference type="Gene3D" id="3.30.565.10">
    <property type="entry name" value="Histidine kinase-like ATPase, C-terminal domain"/>
    <property type="match status" value="1"/>
</dbReference>
<proteinExistence type="predicted"/>
<dbReference type="RefSeq" id="WP_129599161.1">
    <property type="nucleotide sequence ID" value="NZ_SBLB01000001.1"/>
</dbReference>
<sequence>MDQFFEFFRRLTDTSDWPPRWLCGTWTDFHGWLYIVSDLTIWLAYMAIPLILIRFLLKKTGVPLTGVFWLFGAFILLCGLTHLIDALMFWWPAYRISALVRFMTGLVSIATVIALIRYFNEALGLRTSDEYSRELTLRQQAMQELARSNEELQQFAYVASHDLQSPLKTITNYLTLLEAKHGSHLDTDARKLISVSTAAADRMRSLINDLLAFSRVGNTVEFTPVDLNQVVADVIEEHQADIQATHATIRVEGTLPTLTAHQTDIHQLFQNLVSNALKYRRPATDPKVLIRVSDRGDRYHFMVSDNGIGIDLQYHDRIFQIFQRLHGRNEYSGTGIGLATVKKVIDIYGGRIWVESTPGTGSTFHFTLPKIIKTLQHYAQTDSLHSVG</sequence>
<dbReference type="InterPro" id="IPR005467">
    <property type="entry name" value="His_kinase_dom"/>
</dbReference>
<feature type="transmembrane region" description="Helical" evidence="6">
    <location>
        <begin position="68"/>
        <end position="92"/>
    </location>
</feature>
<dbReference type="Pfam" id="PF25487">
    <property type="entry name" value="ETR1_N"/>
    <property type="match status" value="1"/>
</dbReference>
<dbReference type="Pfam" id="PF02518">
    <property type="entry name" value="HATPase_c"/>
    <property type="match status" value="1"/>
</dbReference>
<dbReference type="InterPro" id="IPR036890">
    <property type="entry name" value="HATPase_C_sf"/>
</dbReference>
<gene>
    <name evidence="8" type="ORF">EQG79_01125</name>
</gene>
<evidence type="ECO:0000313" key="8">
    <source>
        <dbReference type="EMBL" id="RYC70783.1"/>
    </source>
</evidence>
<dbReference type="InterPro" id="IPR003661">
    <property type="entry name" value="HisK_dim/P_dom"/>
</dbReference>
<keyword evidence="6" id="KW-0812">Transmembrane</keyword>
<dbReference type="PANTHER" id="PTHR43304:SF1">
    <property type="entry name" value="PAC DOMAIN-CONTAINING PROTEIN"/>
    <property type="match status" value="1"/>
</dbReference>
<keyword evidence="6" id="KW-0472">Membrane</keyword>
<evidence type="ECO:0000256" key="6">
    <source>
        <dbReference type="SAM" id="Phobius"/>
    </source>
</evidence>
<dbReference type="GO" id="GO:0000155">
    <property type="term" value="F:phosphorelay sensor kinase activity"/>
    <property type="evidence" value="ECO:0007669"/>
    <property type="project" value="InterPro"/>
</dbReference>
<dbReference type="InterPro" id="IPR052162">
    <property type="entry name" value="Sensor_kinase/Photoreceptor"/>
</dbReference>
<evidence type="ECO:0000256" key="1">
    <source>
        <dbReference type="ARBA" id="ARBA00000085"/>
    </source>
</evidence>
<keyword evidence="9" id="KW-1185">Reference proteome</keyword>
<dbReference type="InterPro" id="IPR003594">
    <property type="entry name" value="HATPase_dom"/>
</dbReference>
<dbReference type="InterPro" id="IPR004358">
    <property type="entry name" value="Sig_transdc_His_kin-like_C"/>
</dbReference>
<dbReference type="InterPro" id="IPR036097">
    <property type="entry name" value="HisK_dim/P_sf"/>
</dbReference>
<dbReference type="SMART" id="SM00387">
    <property type="entry name" value="HATPase_c"/>
    <property type="match status" value="1"/>
</dbReference>
<comment type="catalytic activity">
    <reaction evidence="1">
        <text>ATP + protein L-histidine = ADP + protein N-phospho-L-histidine.</text>
        <dbReference type="EC" id="2.7.13.3"/>
    </reaction>
</comment>
<dbReference type="Gene3D" id="1.10.287.130">
    <property type="match status" value="1"/>
</dbReference>
<feature type="domain" description="Histidine kinase" evidence="7">
    <location>
        <begin position="158"/>
        <end position="372"/>
    </location>
</feature>
<reference evidence="8 9" key="1">
    <citation type="submission" date="2019-01" db="EMBL/GenBank/DDBJ databases">
        <title>Spirosoma flava sp. nov., a propanil-degrading bacterium isolated from herbicide-contaminated soil.</title>
        <authorList>
            <person name="Zhang L."/>
            <person name="Jiang J.-D."/>
        </authorList>
    </citation>
    <scope>NUCLEOTIDE SEQUENCE [LARGE SCALE GENOMIC DNA]</scope>
    <source>
        <strain evidence="8 9">TY50</strain>
    </source>
</reference>
<dbReference type="PANTHER" id="PTHR43304">
    <property type="entry name" value="PHYTOCHROME-LIKE PROTEIN CPH1"/>
    <property type="match status" value="1"/>
</dbReference>
<protein>
    <recommendedName>
        <fullName evidence="2">histidine kinase</fullName>
        <ecNumber evidence="2">2.7.13.3</ecNumber>
    </recommendedName>
</protein>
<organism evidence="8 9">
    <name type="scientific">Spirosoma sordidisoli</name>
    <dbReference type="NCBI Taxonomy" id="2502893"/>
    <lineage>
        <taxon>Bacteria</taxon>
        <taxon>Pseudomonadati</taxon>
        <taxon>Bacteroidota</taxon>
        <taxon>Cytophagia</taxon>
        <taxon>Cytophagales</taxon>
        <taxon>Cytophagaceae</taxon>
        <taxon>Spirosoma</taxon>
    </lineage>
</organism>
<dbReference type="SMART" id="SM00388">
    <property type="entry name" value="HisKA"/>
    <property type="match status" value="1"/>
</dbReference>
<keyword evidence="6" id="KW-1133">Transmembrane helix</keyword>
<dbReference type="SUPFAM" id="SSF47384">
    <property type="entry name" value="Homodimeric domain of signal transducing histidine kinase"/>
    <property type="match status" value="1"/>
</dbReference>
<feature type="transmembrane region" description="Helical" evidence="6">
    <location>
        <begin position="98"/>
        <end position="119"/>
    </location>
</feature>
<dbReference type="FunFam" id="3.30.565.10:FF:000006">
    <property type="entry name" value="Sensor histidine kinase WalK"/>
    <property type="match status" value="1"/>
</dbReference>
<dbReference type="PRINTS" id="PR00344">
    <property type="entry name" value="BCTRLSENSOR"/>
</dbReference>
<dbReference type="EC" id="2.7.13.3" evidence="2"/>
<dbReference type="SUPFAM" id="SSF55874">
    <property type="entry name" value="ATPase domain of HSP90 chaperone/DNA topoisomerase II/histidine kinase"/>
    <property type="match status" value="1"/>
</dbReference>
<keyword evidence="5 8" id="KW-0418">Kinase</keyword>
<dbReference type="CDD" id="cd00082">
    <property type="entry name" value="HisKA"/>
    <property type="match status" value="1"/>
</dbReference>